<sequence>MRLTISSTLLFIHKASLIFAELDNRVCYDTSNNIAKGHRPCISPTTQEISHCCSTTDTCVGDTLCLSQFATLYVGSCTIKDWKYGANGKGICPQYCNDEGYDIAVCQRYDGWEFCCGVLNSSAENCCRNTRFMIAGNVTSNYIIQRPWELNQTTPAVPEGDSKKNNAKTDMSKIGIAIGLGVPLLIALGLLFWENRRRRIAEARLVVSPQSPVGEGLLQYRTPTEVKPGVEFPTVQSYEVDGLNQRGNELSSERPMYELGHEGRAQG</sequence>
<keyword evidence="2" id="KW-0472">Membrane</keyword>
<evidence type="ECO:0000313" key="4">
    <source>
        <dbReference type="EMBL" id="CAE7028118.1"/>
    </source>
</evidence>
<evidence type="ECO:0000256" key="1">
    <source>
        <dbReference type="SAM" id="MobiDB-lite"/>
    </source>
</evidence>
<feature type="region of interest" description="Disordered" evidence="1">
    <location>
        <begin position="243"/>
        <end position="267"/>
    </location>
</feature>
<name>A0A6S6VZ03_9PLEO</name>
<protein>
    <submittedName>
        <fullName evidence="4">Uncharacterized protein</fullName>
    </submittedName>
</protein>
<feature type="transmembrane region" description="Helical" evidence="2">
    <location>
        <begin position="174"/>
        <end position="193"/>
    </location>
</feature>
<dbReference type="AlphaFoldDB" id="A0A6S6VZ03"/>
<keyword evidence="3" id="KW-0732">Signal</keyword>
<feature type="chain" id="PRO_5043557196" evidence="3">
    <location>
        <begin position="21"/>
        <end position="267"/>
    </location>
</feature>
<evidence type="ECO:0000256" key="3">
    <source>
        <dbReference type="SAM" id="SignalP"/>
    </source>
</evidence>
<dbReference type="EMBL" id="HG992979">
    <property type="protein sequence ID" value="CAE7028118.1"/>
    <property type="molecule type" value="Genomic_DNA"/>
</dbReference>
<dbReference type="Proteomes" id="UP000472372">
    <property type="component" value="Chromosome 3"/>
</dbReference>
<proteinExistence type="predicted"/>
<evidence type="ECO:0000256" key="2">
    <source>
        <dbReference type="SAM" id="Phobius"/>
    </source>
</evidence>
<feature type="signal peptide" evidence="3">
    <location>
        <begin position="1"/>
        <end position="20"/>
    </location>
</feature>
<organism evidence="4 5">
    <name type="scientific">Pyrenophora teres f. teres</name>
    <dbReference type="NCBI Taxonomy" id="97479"/>
    <lineage>
        <taxon>Eukaryota</taxon>
        <taxon>Fungi</taxon>
        <taxon>Dikarya</taxon>
        <taxon>Ascomycota</taxon>
        <taxon>Pezizomycotina</taxon>
        <taxon>Dothideomycetes</taxon>
        <taxon>Pleosporomycetidae</taxon>
        <taxon>Pleosporales</taxon>
        <taxon>Pleosporineae</taxon>
        <taxon>Pleosporaceae</taxon>
        <taxon>Pyrenophora</taxon>
    </lineage>
</organism>
<accession>A0A6S6VZ03</accession>
<feature type="compositionally biased region" description="Basic and acidic residues" evidence="1">
    <location>
        <begin position="251"/>
        <end position="267"/>
    </location>
</feature>
<keyword evidence="2" id="KW-1133">Transmembrane helix</keyword>
<evidence type="ECO:0000313" key="5">
    <source>
        <dbReference type="Proteomes" id="UP000472372"/>
    </source>
</evidence>
<keyword evidence="2" id="KW-0812">Transmembrane</keyword>
<gene>
    <name evidence="4" type="ORF">PTTW11_04369</name>
</gene>
<reference evidence="4" key="1">
    <citation type="submission" date="2021-02" db="EMBL/GenBank/DDBJ databases">
        <authorList>
            <person name="Syme A R."/>
            <person name="Syme A R."/>
            <person name="Moolhuijzen P."/>
        </authorList>
    </citation>
    <scope>NUCLEOTIDE SEQUENCE</scope>
    <source>
        <strain evidence="4">W1-1</strain>
    </source>
</reference>